<sequence>MLSAKVGPNFPGGGQLILEAASIPAKRLAQDGETFPRCVRSQREESNHSDKKLRNVCSPAELLDQDGGKPQGSSHECPPVTDSAESLEASTTAACAGDKISSLYNSEVTFSDSVPQKTTPKNGASDTDRNYALIPSQVPSDPVSLGGYNDVIMETAPSQGRNPEVLGVARDETCGVSHNVSSFGVENCKARTTADCEQTAHAKGRNNKSLYQTTLARGVPGYHEAEMSFRGEADLQRHLIDCDKHPGHEMFTPISSFGVQNLPEGYQDPDIVAYIRAQADLTVRVVSRYTSPDRPDNYAFSGNKGGTILRTGTGFIQYVYKCEGRTDKPCPCPECKKSDSPRAQWAKIKIRTATHVVFDDVEAKNSVAELFFDNHEDRRNGKVKTVFGDNVRFGAIQGDWCDMRCVTHDLELCDFIKDAWGRWRWLESKVNEKFRGDEHQLAVVVSHPHGCNKQVSVGRWAERVVVGGSKGWENSVYSYDTPTCPGSSGAPVWLLGKVKWGGFFGRHPHSGRPLEGLNLSATGWDKIS</sequence>
<reference evidence="3" key="1">
    <citation type="submission" date="2025-08" db="UniProtKB">
        <authorList>
            <consortium name="RefSeq"/>
        </authorList>
    </citation>
    <scope>IDENTIFICATION</scope>
</reference>
<dbReference type="InterPro" id="IPR009003">
    <property type="entry name" value="Peptidase_S1_PA"/>
</dbReference>
<evidence type="ECO:0000256" key="1">
    <source>
        <dbReference type="SAM" id="MobiDB-lite"/>
    </source>
</evidence>
<proteinExistence type="predicted"/>
<dbReference type="GeneID" id="101860999"/>
<dbReference type="SUPFAM" id="SSF50494">
    <property type="entry name" value="Trypsin-like serine proteases"/>
    <property type="match status" value="1"/>
</dbReference>
<keyword evidence="2" id="KW-1185">Reference proteome</keyword>
<evidence type="ECO:0000313" key="3">
    <source>
        <dbReference type="RefSeq" id="XP_005107325.1"/>
    </source>
</evidence>
<protein>
    <submittedName>
        <fullName evidence="3">Uncharacterized protein LOC101860999</fullName>
    </submittedName>
</protein>
<feature type="region of interest" description="Disordered" evidence="1">
    <location>
        <begin position="61"/>
        <end position="89"/>
    </location>
</feature>
<dbReference type="RefSeq" id="XP_005107325.1">
    <property type="nucleotide sequence ID" value="XM_005107268.3"/>
</dbReference>
<accession>A0ABM0K2M4</accession>
<name>A0ABM0K2M4_APLCA</name>
<organism evidence="2 3">
    <name type="scientific">Aplysia californica</name>
    <name type="common">California sea hare</name>
    <dbReference type="NCBI Taxonomy" id="6500"/>
    <lineage>
        <taxon>Eukaryota</taxon>
        <taxon>Metazoa</taxon>
        <taxon>Spiralia</taxon>
        <taxon>Lophotrochozoa</taxon>
        <taxon>Mollusca</taxon>
        <taxon>Gastropoda</taxon>
        <taxon>Heterobranchia</taxon>
        <taxon>Euthyneura</taxon>
        <taxon>Tectipleura</taxon>
        <taxon>Aplysiida</taxon>
        <taxon>Aplysioidea</taxon>
        <taxon>Aplysiidae</taxon>
        <taxon>Aplysia</taxon>
    </lineage>
</organism>
<dbReference type="Proteomes" id="UP000694888">
    <property type="component" value="Unplaced"/>
</dbReference>
<evidence type="ECO:0000313" key="2">
    <source>
        <dbReference type="Proteomes" id="UP000694888"/>
    </source>
</evidence>
<gene>
    <name evidence="3" type="primary">LOC101860999</name>
</gene>